<reference evidence="1 2" key="1">
    <citation type="submission" date="2020-01" db="EMBL/GenBank/DDBJ databases">
        <authorList>
            <person name="Gupta K D."/>
        </authorList>
    </citation>
    <scope>NUCLEOTIDE SEQUENCE [LARGE SCALE GENOMIC DNA]</scope>
</reference>
<accession>A0A8S0WHH5</accession>
<dbReference type="OrthoDB" id="3265433at2759"/>
<evidence type="ECO:0000313" key="2">
    <source>
        <dbReference type="Proteomes" id="UP000467700"/>
    </source>
</evidence>
<protein>
    <submittedName>
        <fullName evidence="1">Uncharacterized protein</fullName>
    </submittedName>
</protein>
<keyword evidence="2" id="KW-1185">Reference proteome</keyword>
<sequence>MHLAQSIHSRPPTMGEMVHNDEEICFLIVGTFSLSKSGAGVPQTTGNSARALFPALFGYVDTTRPQPRALAPAAKPSAVPQQVDCITTVLTYEDTLLEYYNKLTSAVNSAVVVKWTKEIEDAEVKRLKQPEAMDIMNTRIPKSPTLAKAGKTFAQIEGLGFSGETSWLISGLRLEELQVEVSAVACQVAKQPNLKNLTVLVSKREKLMQQITKFNEEALKYMGEDAFDSLIGVLEWIDKDFTDSDGSDDEIDSDPCAGRGQYCPEDACLPFPSRVEDALRLKLGLTRLATKELDLRKAFANDCLQNIQLAVGDKSFHYKNHLWLEKTKKKCT</sequence>
<gene>
    <name evidence="1" type="ORF">AAE3_LOCUS11853</name>
</gene>
<organism evidence="1 2">
    <name type="scientific">Cyclocybe aegerita</name>
    <name type="common">Black poplar mushroom</name>
    <name type="synonym">Agrocybe aegerita</name>
    <dbReference type="NCBI Taxonomy" id="1973307"/>
    <lineage>
        <taxon>Eukaryota</taxon>
        <taxon>Fungi</taxon>
        <taxon>Dikarya</taxon>
        <taxon>Basidiomycota</taxon>
        <taxon>Agaricomycotina</taxon>
        <taxon>Agaricomycetes</taxon>
        <taxon>Agaricomycetidae</taxon>
        <taxon>Agaricales</taxon>
        <taxon>Agaricineae</taxon>
        <taxon>Bolbitiaceae</taxon>
        <taxon>Cyclocybe</taxon>
    </lineage>
</organism>
<dbReference type="AlphaFoldDB" id="A0A8S0WHH5"/>
<dbReference type="EMBL" id="CACVBS010000079">
    <property type="protein sequence ID" value="CAA7269610.1"/>
    <property type="molecule type" value="Genomic_DNA"/>
</dbReference>
<evidence type="ECO:0000313" key="1">
    <source>
        <dbReference type="EMBL" id="CAA7269610.1"/>
    </source>
</evidence>
<proteinExistence type="predicted"/>
<name>A0A8S0WHH5_CYCAE</name>
<dbReference type="Proteomes" id="UP000467700">
    <property type="component" value="Unassembled WGS sequence"/>
</dbReference>
<comment type="caution">
    <text evidence="1">The sequence shown here is derived from an EMBL/GenBank/DDBJ whole genome shotgun (WGS) entry which is preliminary data.</text>
</comment>